<dbReference type="InterPro" id="IPR015422">
    <property type="entry name" value="PyrdxlP-dep_Trfase_small"/>
</dbReference>
<dbReference type="GO" id="GO:0019346">
    <property type="term" value="P:transsulfuration"/>
    <property type="evidence" value="ECO:0007669"/>
    <property type="project" value="InterPro"/>
</dbReference>
<protein>
    <submittedName>
        <fullName evidence="4">Putative cystathionine gamma-synthase</fullName>
    </submittedName>
</protein>
<evidence type="ECO:0000256" key="1">
    <source>
        <dbReference type="ARBA" id="ARBA00001933"/>
    </source>
</evidence>
<sequence>MTSLYQGRSDALPDLPPKRLEEQPFGTAYVYPYDSPHVRPNSETAVFRNAITGRYRSLTHFYVEQGVSISMPTWKSMFDYFDESDQWRDDHIEWCYPRFFVNRPIRKLAQAAFERLTIANDGSLACLLFPTVTFARDCARYIAKEHPEVTVDIVQFRSPGDRNGSVARVLSFAGFAMTVFPNEVKRSAMAFWTYVGGGLTTRHAFFAIDYLDYLEATSSNKRREIVPPEPVASLSTPSWILDVDATAIHVRSTIAKLSTPESPSLPAITAEHVALYPTGMSAIHHALEAIQAVAATSTVVAFGWIYDETIHNLKHGPWQKFIGYKRGTEQDLQDLTHRLRAGERIGALFCEVPSNVFLSVMPLPRLRALADEYGFVIACDDTVNGFINLDLMPYVDVMLTSLTKIFSGASDVTGGSVIVNPASRHHSAIQLALQARYETPIVFPLDVQALQRNSRHVRWRAQRCNANALAVARMLHDHPLVERLNYPLYDESLAVYHSLMRQPKEGGQSEGAVAAGYGMVMSVVFRNPAIAQRFYDTLNLPKGSSFGTNFTIAVPFALLVHYFNRRQVAAHGLPEHIIRISVGLEDVEDIKAAIQAALAKCDGSEGRLGAGGVRLSEPKL</sequence>
<name>A0A8H8U2U7_9HELO</name>
<evidence type="ECO:0000256" key="2">
    <source>
        <dbReference type="ARBA" id="ARBA00022898"/>
    </source>
</evidence>
<reference evidence="4 5" key="1">
    <citation type="submission" date="2018-05" db="EMBL/GenBank/DDBJ databases">
        <title>Genome sequencing and assembly of the regulated plant pathogen Lachnellula willkommii and related sister species for the development of diagnostic species identification markers.</title>
        <authorList>
            <person name="Giroux E."/>
            <person name="Bilodeau G."/>
        </authorList>
    </citation>
    <scope>NUCLEOTIDE SEQUENCE [LARGE SCALE GENOMIC DNA]</scope>
    <source>
        <strain evidence="4 5">CBS 197.66</strain>
    </source>
</reference>
<dbReference type="Gene3D" id="3.40.640.10">
    <property type="entry name" value="Type I PLP-dependent aspartate aminotransferase-like (Major domain)"/>
    <property type="match status" value="1"/>
</dbReference>
<comment type="caution">
    <text evidence="4">The sequence shown here is derived from an EMBL/GenBank/DDBJ whole genome shotgun (WGS) entry which is preliminary data.</text>
</comment>
<comment type="cofactor">
    <cofactor evidence="1">
        <name>pyridoxal 5'-phosphate</name>
        <dbReference type="ChEBI" id="CHEBI:597326"/>
    </cofactor>
</comment>
<evidence type="ECO:0000256" key="3">
    <source>
        <dbReference type="SAM" id="MobiDB-lite"/>
    </source>
</evidence>
<dbReference type="AlphaFoldDB" id="A0A8H8U2U7"/>
<dbReference type="InterPro" id="IPR051750">
    <property type="entry name" value="Trans-sulfuration_enzymes"/>
</dbReference>
<proteinExistence type="predicted"/>
<dbReference type="Gene3D" id="3.90.1150.10">
    <property type="entry name" value="Aspartate Aminotransferase, domain 1"/>
    <property type="match status" value="1"/>
</dbReference>
<gene>
    <name evidence="4" type="ORF">LSUB1_G008551</name>
</gene>
<dbReference type="Proteomes" id="UP000462212">
    <property type="component" value="Unassembled WGS sequence"/>
</dbReference>
<dbReference type="InterPro" id="IPR015424">
    <property type="entry name" value="PyrdxlP-dep_Trfase"/>
</dbReference>
<keyword evidence="2" id="KW-0663">Pyridoxal phosphate</keyword>
<feature type="region of interest" description="Disordered" evidence="3">
    <location>
        <begin position="1"/>
        <end position="20"/>
    </location>
</feature>
<dbReference type="Pfam" id="PF01053">
    <property type="entry name" value="Cys_Met_Meta_PP"/>
    <property type="match status" value="1"/>
</dbReference>
<dbReference type="InterPro" id="IPR015421">
    <property type="entry name" value="PyrdxlP-dep_Trfase_major"/>
</dbReference>
<dbReference type="GO" id="GO:0030170">
    <property type="term" value="F:pyridoxal phosphate binding"/>
    <property type="evidence" value="ECO:0007669"/>
    <property type="project" value="InterPro"/>
</dbReference>
<evidence type="ECO:0000313" key="4">
    <source>
        <dbReference type="EMBL" id="TVY31876.1"/>
    </source>
</evidence>
<dbReference type="InterPro" id="IPR000277">
    <property type="entry name" value="Cys/Met-Metab_PyrdxlP-dep_enz"/>
</dbReference>
<dbReference type="SUPFAM" id="SSF53383">
    <property type="entry name" value="PLP-dependent transferases"/>
    <property type="match status" value="1"/>
</dbReference>
<dbReference type="PANTHER" id="PTHR42699">
    <property type="match status" value="1"/>
</dbReference>
<evidence type="ECO:0000313" key="5">
    <source>
        <dbReference type="Proteomes" id="UP000462212"/>
    </source>
</evidence>
<dbReference type="OrthoDB" id="10047078at2759"/>
<organism evidence="4 5">
    <name type="scientific">Lachnellula subtilissima</name>
    <dbReference type="NCBI Taxonomy" id="602034"/>
    <lineage>
        <taxon>Eukaryota</taxon>
        <taxon>Fungi</taxon>
        <taxon>Dikarya</taxon>
        <taxon>Ascomycota</taxon>
        <taxon>Pezizomycotina</taxon>
        <taxon>Leotiomycetes</taxon>
        <taxon>Helotiales</taxon>
        <taxon>Lachnaceae</taxon>
        <taxon>Lachnellula</taxon>
    </lineage>
</organism>
<keyword evidence="5" id="KW-1185">Reference proteome</keyword>
<accession>A0A8H8U2U7</accession>
<dbReference type="GO" id="GO:0003962">
    <property type="term" value="F:cystathionine gamma-synthase activity"/>
    <property type="evidence" value="ECO:0007669"/>
    <property type="project" value="TreeGrafter"/>
</dbReference>
<dbReference type="PANTHER" id="PTHR42699:SF1">
    <property type="entry name" value="CYSTATHIONINE GAMMA-SYNTHASE-RELATED"/>
    <property type="match status" value="1"/>
</dbReference>
<dbReference type="EMBL" id="QGMJ01001245">
    <property type="protein sequence ID" value="TVY31876.1"/>
    <property type="molecule type" value="Genomic_DNA"/>
</dbReference>